<dbReference type="Gene3D" id="3.40.50.300">
    <property type="entry name" value="P-loop containing nucleotide triphosphate hydrolases"/>
    <property type="match status" value="1"/>
</dbReference>
<keyword evidence="8" id="KW-0472">Membrane</keyword>
<sequence>MKDTDIITVRNLTKAFNGLVAVDHISFSVKAGEIFAFLGPNGAGKSTTINMLTTLLRPTSGKILMNGHDPATSPHKVRQSFGIVFQDPSLDEDLTAYENMEYHGILYGIPKETRLARIEELLKIVELWDRRDDFVKKFSGGMKRRLEIARGLLHHPNILFLDEPTLGLDPQTRNHIWNYIRGLNKSEAITIFFTTHYMEEAERVASRIAIIDHGKIIVQGTHQELKAQTGTDSLESAFIALTGRDIREEESSNLERMRMRRRIFVRRHR</sequence>
<dbReference type="PANTHER" id="PTHR43582">
    <property type="entry name" value="LINEARMYCIN RESISTANCE ATP-BINDING PROTEIN LNRL"/>
    <property type="match status" value="1"/>
</dbReference>
<dbReference type="Proteomes" id="UP000777265">
    <property type="component" value="Unassembled WGS sequence"/>
</dbReference>
<evidence type="ECO:0000256" key="5">
    <source>
        <dbReference type="ARBA" id="ARBA00022741"/>
    </source>
</evidence>
<dbReference type="SMART" id="SM00382">
    <property type="entry name" value="AAA"/>
    <property type="match status" value="1"/>
</dbReference>
<gene>
    <name evidence="11" type="ORF">GXY80_07430</name>
</gene>
<evidence type="ECO:0000259" key="10">
    <source>
        <dbReference type="PROSITE" id="PS50893"/>
    </source>
</evidence>
<evidence type="ECO:0000256" key="7">
    <source>
        <dbReference type="ARBA" id="ARBA00022967"/>
    </source>
</evidence>
<dbReference type="PROSITE" id="PS00211">
    <property type="entry name" value="ABC_TRANSPORTER_1"/>
    <property type="match status" value="1"/>
</dbReference>
<dbReference type="EMBL" id="JAAYEE010000123">
    <property type="protein sequence ID" value="NLW35297.1"/>
    <property type="molecule type" value="Genomic_DNA"/>
</dbReference>
<keyword evidence="5" id="KW-0547">Nucleotide-binding</keyword>
<dbReference type="Pfam" id="PF00005">
    <property type="entry name" value="ABC_tran"/>
    <property type="match status" value="1"/>
</dbReference>
<dbReference type="InterPro" id="IPR017871">
    <property type="entry name" value="ABC_transporter-like_CS"/>
</dbReference>
<dbReference type="GO" id="GO:1900753">
    <property type="term" value="P:doxorubicin transport"/>
    <property type="evidence" value="ECO:0007669"/>
    <property type="project" value="InterPro"/>
</dbReference>
<evidence type="ECO:0000256" key="6">
    <source>
        <dbReference type="ARBA" id="ARBA00022840"/>
    </source>
</evidence>
<dbReference type="GO" id="GO:0005524">
    <property type="term" value="F:ATP binding"/>
    <property type="evidence" value="ECO:0007669"/>
    <property type="project" value="UniProtKB-KW"/>
</dbReference>
<evidence type="ECO:0000256" key="2">
    <source>
        <dbReference type="ARBA" id="ARBA00022448"/>
    </source>
</evidence>
<organism evidence="11 12">
    <name type="scientific">Syntrophorhabdus aromaticivorans</name>
    <dbReference type="NCBI Taxonomy" id="328301"/>
    <lineage>
        <taxon>Bacteria</taxon>
        <taxon>Pseudomonadati</taxon>
        <taxon>Thermodesulfobacteriota</taxon>
        <taxon>Syntrophorhabdia</taxon>
        <taxon>Syntrophorhabdales</taxon>
        <taxon>Syntrophorhabdaceae</taxon>
        <taxon>Syntrophorhabdus</taxon>
    </lineage>
</organism>
<reference evidence="11" key="1">
    <citation type="journal article" date="2020" name="Biotechnol. Biofuels">
        <title>New insights from the biogas microbiome by comprehensive genome-resolved metagenomics of nearly 1600 species originating from multiple anaerobic digesters.</title>
        <authorList>
            <person name="Campanaro S."/>
            <person name="Treu L."/>
            <person name="Rodriguez-R L.M."/>
            <person name="Kovalovszki A."/>
            <person name="Ziels R.M."/>
            <person name="Maus I."/>
            <person name="Zhu X."/>
            <person name="Kougias P.G."/>
            <person name="Basile A."/>
            <person name="Luo G."/>
            <person name="Schluter A."/>
            <person name="Konstantinidis K.T."/>
            <person name="Angelidaki I."/>
        </authorList>
    </citation>
    <scope>NUCLEOTIDE SEQUENCE</scope>
    <source>
        <strain evidence="11">AS06rmzACSIP_7</strain>
    </source>
</reference>
<dbReference type="SUPFAM" id="SSF52540">
    <property type="entry name" value="P-loop containing nucleoside triphosphate hydrolases"/>
    <property type="match status" value="1"/>
</dbReference>
<comment type="subcellular location">
    <subcellularLocation>
        <location evidence="1">Cell membrane</location>
        <topology evidence="1">Peripheral membrane protein</topology>
        <orientation evidence="1">Cytoplasmic side</orientation>
    </subcellularLocation>
</comment>
<dbReference type="GO" id="GO:0043215">
    <property type="term" value="P:daunorubicin transport"/>
    <property type="evidence" value="ECO:0007669"/>
    <property type="project" value="InterPro"/>
</dbReference>
<proteinExistence type="inferred from homology"/>
<dbReference type="InterPro" id="IPR003593">
    <property type="entry name" value="AAA+_ATPase"/>
</dbReference>
<evidence type="ECO:0000256" key="1">
    <source>
        <dbReference type="ARBA" id="ARBA00004413"/>
    </source>
</evidence>
<evidence type="ECO:0000256" key="9">
    <source>
        <dbReference type="ARBA" id="ARBA00049985"/>
    </source>
</evidence>
<dbReference type="PANTHER" id="PTHR43582:SF4">
    <property type="entry name" value="ANTIBIOTIC RESISTANCE ABC TRANSPORTER ATP-BINDING PROTEIN"/>
    <property type="match status" value="1"/>
</dbReference>
<evidence type="ECO:0000256" key="4">
    <source>
        <dbReference type="ARBA" id="ARBA00022475"/>
    </source>
</evidence>
<dbReference type="NCBIfam" id="TIGR01188">
    <property type="entry name" value="drrA"/>
    <property type="match status" value="1"/>
</dbReference>
<keyword evidence="4" id="KW-1003">Cell membrane</keyword>
<name>A0A971S1I8_9BACT</name>
<dbReference type="InterPro" id="IPR027417">
    <property type="entry name" value="P-loop_NTPase"/>
</dbReference>
<protein>
    <submittedName>
        <fullName evidence="11">Daunorubicin resistance protein DrrA family ABC transporter ATP-binding protein</fullName>
    </submittedName>
</protein>
<keyword evidence="7" id="KW-1278">Translocase</keyword>
<evidence type="ECO:0000313" key="11">
    <source>
        <dbReference type="EMBL" id="NLW35297.1"/>
    </source>
</evidence>
<dbReference type="AlphaFoldDB" id="A0A971S1I8"/>
<dbReference type="PROSITE" id="PS50893">
    <property type="entry name" value="ABC_TRANSPORTER_2"/>
    <property type="match status" value="1"/>
</dbReference>
<evidence type="ECO:0000313" key="12">
    <source>
        <dbReference type="Proteomes" id="UP000777265"/>
    </source>
</evidence>
<evidence type="ECO:0000256" key="8">
    <source>
        <dbReference type="ARBA" id="ARBA00023136"/>
    </source>
</evidence>
<feature type="domain" description="ABC transporter" evidence="10">
    <location>
        <begin position="7"/>
        <end position="238"/>
    </location>
</feature>
<dbReference type="GO" id="GO:0016887">
    <property type="term" value="F:ATP hydrolysis activity"/>
    <property type="evidence" value="ECO:0007669"/>
    <property type="project" value="InterPro"/>
</dbReference>
<comment type="similarity">
    <text evidence="9">Belongs to the ABC transporter superfamily. Drug exporter-1 (DrugE1) (TC 3.A.1.105) family.</text>
</comment>
<keyword evidence="6 11" id="KW-0067">ATP-binding</keyword>
<dbReference type="GO" id="GO:0005886">
    <property type="term" value="C:plasma membrane"/>
    <property type="evidence" value="ECO:0007669"/>
    <property type="project" value="UniProtKB-SubCell"/>
</dbReference>
<dbReference type="InterPro" id="IPR005894">
    <property type="entry name" value="DrrA"/>
</dbReference>
<keyword evidence="2" id="KW-0813">Transport</keyword>
<dbReference type="FunFam" id="3.40.50.300:FF:000589">
    <property type="entry name" value="ABC transporter, ATP-binding subunit"/>
    <property type="match status" value="1"/>
</dbReference>
<accession>A0A971S1I8</accession>
<dbReference type="InterPro" id="IPR003439">
    <property type="entry name" value="ABC_transporter-like_ATP-bd"/>
</dbReference>
<keyword evidence="3" id="KW-0536">Nodulation</keyword>
<evidence type="ECO:0000256" key="3">
    <source>
        <dbReference type="ARBA" id="ARBA00022458"/>
    </source>
</evidence>
<reference evidence="11" key="2">
    <citation type="submission" date="2020-01" db="EMBL/GenBank/DDBJ databases">
        <authorList>
            <person name="Campanaro S."/>
        </authorList>
    </citation>
    <scope>NUCLEOTIDE SEQUENCE</scope>
    <source>
        <strain evidence="11">AS06rmzACSIP_7</strain>
    </source>
</reference>
<comment type="caution">
    <text evidence="11">The sequence shown here is derived from an EMBL/GenBank/DDBJ whole genome shotgun (WGS) entry which is preliminary data.</text>
</comment>